<dbReference type="InParanoid" id="M4BT45"/>
<reference evidence="2" key="1">
    <citation type="journal article" date="2010" name="Science">
        <title>Signatures of adaptation to obligate biotrophy in the Hyaloperonospora arabidopsidis genome.</title>
        <authorList>
            <person name="Baxter L."/>
            <person name="Tripathy S."/>
            <person name="Ishaque N."/>
            <person name="Boot N."/>
            <person name="Cabral A."/>
            <person name="Kemen E."/>
            <person name="Thines M."/>
            <person name="Ah-Fong A."/>
            <person name="Anderson R."/>
            <person name="Badejoko W."/>
            <person name="Bittner-Eddy P."/>
            <person name="Boore J.L."/>
            <person name="Chibucos M.C."/>
            <person name="Coates M."/>
            <person name="Dehal P."/>
            <person name="Delehaunty K."/>
            <person name="Dong S."/>
            <person name="Downton P."/>
            <person name="Dumas B."/>
            <person name="Fabro G."/>
            <person name="Fronick C."/>
            <person name="Fuerstenberg S.I."/>
            <person name="Fulton L."/>
            <person name="Gaulin E."/>
            <person name="Govers F."/>
            <person name="Hughes L."/>
            <person name="Humphray S."/>
            <person name="Jiang R.H."/>
            <person name="Judelson H."/>
            <person name="Kamoun S."/>
            <person name="Kyung K."/>
            <person name="Meijer H."/>
            <person name="Minx P."/>
            <person name="Morris P."/>
            <person name="Nelson J."/>
            <person name="Phuntumart V."/>
            <person name="Qutob D."/>
            <person name="Rehmany A."/>
            <person name="Rougon-Cardoso A."/>
            <person name="Ryden P."/>
            <person name="Torto-Alalibo T."/>
            <person name="Studholme D."/>
            <person name="Wang Y."/>
            <person name="Win J."/>
            <person name="Wood J."/>
            <person name="Clifton S.W."/>
            <person name="Rogers J."/>
            <person name="Van den Ackerveken G."/>
            <person name="Jones J.D."/>
            <person name="McDowell J.M."/>
            <person name="Beynon J."/>
            <person name="Tyler B.M."/>
        </authorList>
    </citation>
    <scope>NUCLEOTIDE SEQUENCE [LARGE SCALE GENOMIC DNA]</scope>
    <source>
        <strain evidence="2">Emoy2</strain>
    </source>
</reference>
<dbReference type="HOGENOM" id="CLU_2377250_0_0_1"/>
<name>M4BT45_HYAAE</name>
<protein>
    <submittedName>
        <fullName evidence="1">Uncharacterized protein</fullName>
    </submittedName>
</protein>
<evidence type="ECO:0000313" key="2">
    <source>
        <dbReference type="Proteomes" id="UP000011713"/>
    </source>
</evidence>
<keyword evidence="2" id="KW-1185">Reference proteome</keyword>
<dbReference type="EnsemblProtists" id="HpaT809630">
    <property type="protein sequence ID" value="HpaP809630"/>
    <property type="gene ID" value="HpaG809630"/>
</dbReference>
<organism evidence="1 2">
    <name type="scientific">Hyaloperonospora arabidopsidis (strain Emoy2)</name>
    <name type="common">Downy mildew agent</name>
    <name type="synonym">Peronospora arabidopsidis</name>
    <dbReference type="NCBI Taxonomy" id="559515"/>
    <lineage>
        <taxon>Eukaryota</taxon>
        <taxon>Sar</taxon>
        <taxon>Stramenopiles</taxon>
        <taxon>Oomycota</taxon>
        <taxon>Peronosporomycetes</taxon>
        <taxon>Peronosporales</taxon>
        <taxon>Peronosporaceae</taxon>
        <taxon>Hyaloperonospora</taxon>
    </lineage>
</organism>
<sequence>MPSRAAGTGAGAIAAAVVVVVYPFRQELVFVCACGRRGAAAWSLQAARKSRKWTVVSWRGCETSCWKGRMVSGLLSACSRSLFPAFFDTIAQWSR</sequence>
<reference evidence="1" key="2">
    <citation type="submission" date="2015-06" db="UniProtKB">
        <authorList>
            <consortium name="EnsemblProtists"/>
        </authorList>
    </citation>
    <scope>IDENTIFICATION</scope>
    <source>
        <strain evidence="1">Emoy2</strain>
    </source>
</reference>
<dbReference type="VEuPathDB" id="FungiDB:HpaG809630"/>
<dbReference type="Proteomes" id="UP000011713">
    <property type="component" value="Unassembled WGS sequence"/>
</dbReference>
<dbReference type="AlphaFoldDB" id="M4BT45"/>
<proteinExistence type="predicted"/>
<accession>M4BT45</accession>
<dbReference type="EMBL" id="JH597821">
    <property type="status" value="NOT_ANNOTATED_CDS"/>
    <property type="molecule type" value="Genomic_DNA"/>
</dbReference>
<evidence type="ECO:0000313" key="1">
    <source>
        <dbReference type="EnsemblProtists" id="HpaP809630"/>
    </source>
</evidence>